<dbReference type="InterPro" id="IPR020583">
    <property type="entry name" value="Inositol_monoP_metal-BS"/>
</dbReference>
<dbReference type="GO" id="GO:0008934">
    <property type="term" value="F:inositol monophosphate 1-phosphatase activity"/>
    <property type="evidence" value="ECO:0007669"/>
    <property type="project" value="TreeGrafter"/>
</dbReference>
<dbReference type="KEGG" id="hdh:G5B40_12585"/>
<dbReference type="EMBL" id="CP049056">
    <property type="protein sequence ID" value="QIE57870.1"/>
    <property type="molecule type" value="Genomic_DNA"/>
</dbReference>
<protein>
    <submittedName>
        <fullName evidence="6">3'(2'),5'-bisphosphate nucleotidase CysQ</fullName>
    </submittedName>
</protein>
<dbReference type="Proteomes" id="UP000503336">
    <property type="component" value="Chromosome"/>
</dbReference>
<dbReference type="SUPFAM" id="SSF56655">
    <property type="entry name" value="Carbohydrate phosphatase"/>
    <property type="match status" value="1"/>
</dbReference>
<dbReference type="PROSITE" id="PS00630">
    <property type="entry name" value="IMP_2"/>
    <property type="match status" value="1"/>
</dbReference>
<feature type="binding site" evidence="5">
    <location>
        <position position="90"/>
    </location>
    <ligand>
        <name>Mg(2+)</name>
        <dbReference type="ChEBI" id="CHEBI:18420"/>
        <label>2</label>
    </ligand>
</feature>
<dbReference type="InterPro" id="IPR000760">
    <property type="entry name" value="Inositol_monophosphatase-like"/>
</dbReference>
<accession>A0A7M3T789</accession>
<dbReference type="PRINTS" id="PR00377">
    <property type="entry name" value="IMPHPHTASES"/>
</dbReference>
<dbReference type="CDD" id="cd01638">
    <property type="entry name" value="CysQ"/>
    <property type="match status" value="1"/>
</dbReference>
<proteinExistence type="inferred from homology"/>
<dbReference type="AlphaFoldDB" id="A0A7M3T789"/>
<reference evidence="6 7" key="1">
    <citation type="submission" date="2020-02" db="EMBL/GenBank/DDBJ databases">
        <title>complete genome sequence of Rhodobacteraceae bacterium.</title>
        <authorList>
            <person name="Park J."/>
            <person name="Kim Y.-S."/>
            <person name="Kim K.-H."/>
        </authorList>
    </citation>
    <scope>NUCLEOTIDE SEQUENCE [LARGE SCALE GENOMIC DNA]</scope>
    <source>
        <strain evidence="6 7">RR4-56</strain>
    </source>
</reference>
<keyword evidence="7" id="KW-1185">Reference proteome</keyword>
<organism evidence="6 7">
    <name type="scientific">Pikeienuella piscinae</name>
    <dbReference type="NCBI Taxonomy" id="2748098"/>
    <lineage>
        <taxon>Bacteria</taxon>
        <taxon>Pseudomonadati</taxon>
        <taxon>Pseudomonadota</taxon>
        <taxon>Alphaproteobacteria</taxon>
        <taxon>Rhodobacterales</taxon>
        <taxon>Paracoccaceae</taxon>
        <taxon>Pikeienuella</taxon>
    </lineage>
</organism>
<evidence type="ECO:0000313" key="7">
    <source>
        <dbReference type="Proteomes" id="UP000503336"/>
    </source>
</evidence>
<keyword evidence="4 5" id="KW-0460">Magnesium</keyword>
<dbReference type="GO" id="GO:0046872">
    <property type="term" value="F:metal ion binding"/>
    <property type="evidence" value="ECO:0007669"/>
    <property type="project" value="UniProtKB-KW"/>
</dbReference>
<dbReference type="PROSITE" id="PS00629">
    <property type="entry name" value="IMP_1"/>
    <property type="match status" value="1"/>
</dbReference>
<dbReference type="GO" id="GO:0006020">
    <property type="term" value="P:inositol metabolic process"/>
    <property type="evidence" value="ECO:0007669"/>
    <property type="project" value="TreeGrafter"/>
</dbReference>
<dbReference type="PANTHER" id="PTHR20854">
    <property type="entry name" value="INOSITOL MONOPHOSPHATASE"/>
    <property type="match status" value="1"/>
</dbReference>
<evidence type="ECO:0000256" key="5">
    <source>
        <dbReference type="PIRSR" id="PIRSR600760-2"/>
    </source>
</evidence>
<dbReference type="Gene3D" id="3.30.540.10">
    <property type="entry name" value="Fructose-1,6-Bisphosphatase, subunit A, domain 1"/>
    <property type="match status" value="1"/>
</dbReference>
<name>A0A7M3T789_9RHOB</name>
<dbReference type="GO" id="GO:0046854">
    <property type="term" value="P:phosphatidylinositol phosphate biosynthetic process"/>
    <property type="evidence" value="ECO:0007669"/>
    <property type="project" value="InterPro"/>
</dbReference>
<keyword evidence="3" id="KW-0378">Hydrolase</keyword>
<dbReference type="Gene3D" id="3.40.190.80">
    <property type="match status" value="1"/>
</dbReference>
<feature type="binding site" evidence="5">
    <location>
        <position position="92"/>
    </location>
    <ligand>
        <name>Mg(2+)</name>
        <dbReference type="ChEBI" id="CHEBI:18420"/>
        <label>1</label>
        <note>catalytic</note>
    </ligand>
</feature>
<evidence type="ECO:0000256" key="1">
    <source>
        <dbReference type="ARBA" id="ARBA00009759"/>
    </source>
</evidence>
<gene>
    <name evidence="6" type="ORF">G5B40_12585</name>
</gene>
<keyword evidence="2 5" id="KW-0479">Metal-binding</keyword>
<dbReference type="InterPro" id="IPR020550">
    <property type="entry name" value="Inositol_monophosphatase_CS"/>
</dbReference>
<evidence type="ECO:0000256" key="4">
    <source>
        <dbReference type="ARBA" id="ARBA00022842"/>
    </source>
</evidence>
<feature type="binding site" evidence="5">
    <location>
        <position position="211"/>
    </location>
    <ligand>
        <name>Mg(2+)</name>
        <dbReference type="ChEBI" id="CHEBI:18420"/>
        <label>1</label>
        <note>catalytic</note>
    </ligand>
</feature>
<evidence type="ECO:0000313" key="6">
    <source>
        <dbReference type="EMBL" id="QIE57870.1"/>
    </source>
</evidence>
<sequence>MAPASDRAADLALLIDQAREAGEIARLHHRTDVATWEKPEGAGPVTAADIAIDRMLKRTLLAARPDHGWLSEEIEDDPARLDHDRVFIVDPIDGTRAFMRGDDSFCHALAIAEAGEVTVAVAYFPIRDQMYWAVKGGGAFLDGTPLHVSARAEIDGAVALSGQKQMHPSSWPGGPPPVSREFRNSLVYRHCLVASGRFDLAFTLRAAWEWDVAAGALIAGEAGAVVTTATGADWRYNAAHPRMPGVVIGPAPLHADIMTRLRPVA</sequence>
<feature type="binding site" evidence="5">
    <location>
        <position position="72"/>
    </location>
    <ligand>
        <name>Mg(2+)</name>
        <dbReference type="ChEBI" id="CHEBI:18420"/>
        <label>1</label>
        <note>catalytic</note>
    </ligand>
</feature>
<comment type="cofactor">
    <cofactor evidence="5">
        <name>Mg(2+)</name>
        <dbReference type="ChEBI" id="CHEBI:18420"/>
    </cofactor>
</comment>
<evidence type="ECO:0000256" key="3">
    <source>
        <dbReference type="ARBA" id="ARBA00022801"/>
    </source>
</evidence>
<feature type="binding site" evidence="5">
    <location>
        <position position="93"/>
    </location>
    <ligand>
        <name>Mg(2+)</name>
        <dbReference type="ChEBI" id="CHEBI:18420"/>
        <label>2</label>
    </ligand>
</feature>
<dbReference type="Pfam" id="PF00459">
    <property type="entry name" value="Inositol_P"/>
    <property type="match status" value="1"/>
</dbReference>
<dbReference type="PANTHER" id="PTHR20854:SF4">
    <property type="entry name" value="INOSITOL-1-MONOPHOSPHATASE-RELATED"/>
    <property type="match status" value="1"/>
</dbReference>
<comment type="similarity">
    <text evidence="1">Belongs to the inositol monophosphatase superfamily.</text>
</comment>
<evidence type="ECO:0000256" key="2">
    <source>
        <dbReference type="ARBA" id="ARBA00022723"/>
    </source>
</evidence>
<dbReference type="GO" id="GO:0007165">
    <property type="term" value="P:signal transduction"/>
    <property type="evidence" value="ECO:0007669"/>
    <property type="project" value="TreeGrafter"/>
</dbReference>